<reference evidence="1" key="1">
    <citation type="journal article" date="2020" name="J. ISSAAS">
        <title>Lactobacilli and other gastrointestinal microbiota of Peromyscus leucopus, reservoir host for agents of Lyme disease and other zoonoses in North America.</title>
        <authorList>
            <person name="Milovic A."/>
            <person name="Bassam K."/>
            <person name="Shao H."/>
            <person name="Chatzistamou I."/>
            <person name="Tufts D.M."/>
            <person name="Diuk-Wasser M."/>
            <person name="Barbour A.G."/>
        </authorList>
    </citation>
    <scope>NUCLEOTIDE SEQUENCE</scope>
    <source>
        <strain evidence="1">LL4</strain>
    </source>
</reference>
<evidence type="ECO:0000313" key="1">
    <source>
        <dbReference type="EMBL" id="QGT50456.1"/>
    </source>
</evidence>
<protein>
    <recommendedName>
        <fullName evidence="2">YhcH/YjgK/YiaL family protein</fullName>
    </recommendedName>
</protein>
<organism evidence="1">
    <name type="scientific">uncultured Helicobacter sp</name>
    <dbReference type="NCBI Taxonomy" id="175537"/>
    <lineage>
        <taxon>Bacteria</taxon>
        <taxon>Pseudomonadati</taxon>
        <taxon>Campylobacterota</taxon>
        <taxon>Epsilonproteobacteria</taxon>
        <taxon>Campylobacterales</taxon>
        <taxon>Helicobacteraceae</taxon>
        <taxon>Helicobacter</taxon>
        <taxon>environmental samples</taxon>
    </lineage>
</organism>
<dbReference type="AlphaFoldDB" id="A0A650ELJ5"/>
<name>A0A650ELJ5_9HELI</name>
<dbReference type="InterPro" id="IPR037012">
    <property type="entry name" value="NanQ/TabA/YiaL_sf"/>
</dbReference>
<dbReference type="Pfam" id="PF04074">
    <property type="entry name" value="DUF386"/>
    <property type="match status" value="1"/>
</dbReference>
<dbReference type="PANTHER" id="PTHR34986:SF1">
    <property type="entry name" value="PROTEIN YIAL"/>
    <property type="match status" value="1"/>
</dbReference>
<dbReference type="Gene3D" id="2.60.120.370">
    <property type="entry name" value="YhcH/YjgK/YiaL"/>
    <property type="match status" value="1"/>
</dbReference>
<dbReference type="PANTHER" id="PTHR34986">
    <property type="entry name" value="EVOLVED BETA-GALACTOSIDASE SUBUNIT BETA"/>
    <property type="match status" value="1"/>
</dbReference>
<sequence>MAIIGKLSSLESFFAQHSFLNTLHTYLLDALKPQSPIHQRITKLDSPIEVVYPQDLGIRAIEQSYMLKAPQKAFFETHRRYVDFQLIVQGYEYMLLGDRSDFTIHTPYDENRDLVIYENAIPSDSQNRFANNTKHPISESLGTPLRTQILMNAGDLAIFFPDDVHAGGLELTPNRPTPSAHLVKKSVAKVPFDLFTR</sequence>
<evidence type="ECO:0008006" key="2">
    <source>
        <dbReference type="Google" id="ProtNLM"/>
    </source>
</evidence>
<proteinExistence type="predicted"/>
<gene>
    <name evidence="1" type="ORF">Helico5904_1280</name>
</gene>
<accession>A0A650ELJ5</accession>
<dbReference type="GO" id="GO:0005829">
    <property type="term" value="C:cytosol"/>
    <property type="evidence" value="ECO:0007669"/>
    <property type="project" value="TreeGrafter"/>
</dbReference>
<dbReference type="SUPFAM" id="SSF51197">
    <property type="entry name" value="Clavaminate synthase-like"/>
    <property type="match status" value="1"/>
</dbReference>
<dbReference type="EMBL" id="MN577569">
    <property type="protein sequence ID" value="QGT50456.1"/>
    <property type="molecule type" value="Genomic_DNA"/>
</dbReference>
<dbReference type="InterPro" id="IPR004375">
    <property type="entry name" value="NanQ/TabA/YiaL"/>
</dbReference>